<sequence>MEIRKDFIEVEAELHKALLLAEKLTELEKDWAYNKNHEDMRLIYGYAVEHYINIDRLYSLGRSMARGLGFDLYNVNNAAEYGTLYSWVQHMEENWAGRRKEYEDLKSNALEAQEKTQHFNCVVQMVISLDEQLKILDSVKILLAILKTKKLYLLEESIINNTFVKKEIILQPSILEEYDVFISHASEDKNGFVKDFCNELKLENIKFWYDEYEIGWGESVLRKINQGLEKSKFAIVVLSKSFINKKWTNAELEAVLNIETNTGDVRVLPLMLGDSNDIKEILSHYPLLSTKRYLKVSDGNDLIIQNLKKVLSK</sequence>
<dbReference type="GO" id="GO:0007165">
    <property type="term" value="P:signal transduction"/>
    <property type="evidence" value="ECO:0007669"/>
    <property type="project" value="InterPro"/>
</dbReference>
<dbReference type="PROSITE" id="PS50104">
    <property type="entry name" value="TIR"/>
    <property type="match status" value="1"/>
</dbReference>
<organism evidence="6 7">
    <name type="scientific">Chryseobacterium kwangjuense</name>
    <dbReference type="NCBI Taxonomy" id="267125"/>
    <lineage>
        <taxon>Bacteria</taxon>
        <taxon>Pseudomonadati</taxon>
        <taxon>Bacteroidota</taxon>
        <taxon>Flavobacteriia</taxon>
        <taxon>Flavobacteriales</taxon>
        <taxon>Weeksellaceae</taxon>
        <taxon>Chryseobacterium group</taxon>
        <taxon>Chryseobacterium</taxon>
    </lineage>
</organism>
<dbReference type="AlphaFoldDB" id="A0A135W9K0"/>
<evidence type="ECO:0000313" key="7">
    <source>
        <dbReference type="Proteomes" id="UP000070513"/>
    </source>
</evidence>
<dbReference type="SUPFAM" id="SSF52200">
    <property type="entry name" value="Toll/Interleukin receptor TIR domain"/>
    <property type="match status" value="1"/>
</dbReference>
<dbReference type="Proteomes" id="UP000070513">
    <property type="component" value="Unassembled WGS sequence"/>
</dbReference>
<evidence type="ECO:0000256" key="1">
    <source>
        <dbReference type="ARBA" id="ARBA00011982"/>
    </source>
</evidence>
<name>A0A135W9K0_9FLAO</name>
<dbReference type="EC" id="3.2.2.6" evidence="1"/>
<reference evidence="6 7" key="2">
    <citation type="journal article" date="2016" name="Genome Announc.">
        <title>Draft Genome Sequence of a Biocontrol Rhizobacterium, Chryseobacterium kwangjuense Strain KJ1R5, Isolated from Pepper (Capsicum annuum).</title>
        <authorList>
            <person name="Jeong J.J."/>
            <person name="Park H."/>
            <person name="Park B.H."/>
            <person name="Mannaa M."/>
            <person name="Sang M.K."/>
            <person name="Choi I.G."/>
            <person name="Kim K.D."/>
        </authorList>
    </citation>
    <scope>NUCLEOTIDE SEQUENCE [LARGE SCALE GENOMIC DNA]</scope>
    <source>
        <strain evidence="6 7">KJ1R5</strain>
    </source>
</reference>
<proteinExistence type="predicted"/>
<protein>
    <recommendedName>
        <fullName evidence="1">ADP-ribosyl cyclase/cyclic ADP-ribose hydrolase</fullName>
        <ecNumber evidence="1">3.2.2.6</ecNumber>
    </recommendedName>
</protein>
<gene>
    <name evidence="6" type="ORF">AU378_18150</name>
</gene>
<accession>A0A135W9K0</accession>
<reference evidence="7" key="1">
    <citation type="submission" date="2015-12" db="EMBL/GenBank/DDBJ databases">
        <title>Genome sequence of a biocontrol rhizobacterium Chryseobacterium kwangjuense strain KJ1R5 isolated from pepper (Capsicum annuum L.).</title>
        <authorList>
            <person name="Jeong J.-J."/>
            <person name="Park H."/>
            <person name="Mannaa M."/>
            <person name="Sang M.K."/>
            <person name="Choi I.-G."/>
            <person name="Kim K.D."/>
        </authorList>
    </citation>
    <scope>NUCLEOTIDE SEQUENCE [LARGE SCALE GENOMIC DNA]</scope>
    <source>
        <strain evidence="7">KJ1R5</strain>
    </source>
</reference>
<dbReference type="SMART" id="SM00255">
    <property type="entry name" value="TIR"/>
    <property type="match status" value="1"/>
</dbReference>
<evidence type="ECO:0000256" key="4">
    <source>
        <dbReference type="ARBA" id="ARBA00047304"/>
    </source>
</evidence>
<dbReference type="RefSeq" id="WP_062652788.1">
    <property type="nucleotide sequence ID" value="NZ_LPUR01000016.1"/>
</dbReference>
<dbReference type="GO" id="GO:0061809">
    <property type="term" value="F:NAD+ nucleosidase activity, cyclic ADP-ribose generating"/>
    <property type="evidence" value="ECO:0007669"/>
    <property type="project" value="UniProtKB-EC"/>
</dbReference>
<feature type="domain" description="TIR" evidence="5">
    <location>
        <begin position="176"/>
        <end position="311"/>
    </location>
</feature>
<dbReference type="EMBL" id="LPUR01000016">
    <property type="protein sequence ID" value="KXH81613.1"/>
    <property type="molecule type" value="Genomic_DNA"/>
</dbReference>
<dbReference type="Pfam" id="PF13676">
    <property type="entry name" value="TIR_2"/>
    <property type="match status" value="1"/>
</dbReference>
<evidence type="ECO:0000256" key="2">
    <source>
        <dbReference type="ARBA" id="ARBA00022801"/>
    </source>
</evidence>
<dbReference type="PANTHER" id="PTHR32009:SF39">
    <property type="entry name" value="TIR DOMAIN-CONTAINING PROTEIN"/>
    <property type="match status" value="1"/>
</dbReference>
<dbReference type="Gene3D" id="3.40.50.10140">
    <property type="entry name" value="Toll/interleukin-1 receptor homology (TIR) domain"/>
    <property type="match status" value="1"/>
</dbReference>
<dbReference type="InterPro" id="IPR035897">
    <property type="entry name" value="Toll_tir_struct_dom_sf"/>
</dbReference>
<comment type="caution">
    <text evidence="6">The sequence shown here is derived from an EMBL/GenBank/DDBJ whole genome shotgun (WGS) entry which is preliminary data.</text>
</comment>
<comment type="catalytic activity">
    <reaction evidence="4">
        <text>NAD(+) + H2O = ADP-D-ribose + nicotinamide + H(+)</text>
        <dbReference type="Rhea" id="RHEA:16301"/>
        <dbReference type="ChEBI" id="CHEBI:15377"/>
        <dbReference type="ChEBI" id="CHEBI:15378"/>
        <dbReference type="ChEBI" id="CHEBI:17154"/>
        <dbReference type="ChEBI" id="CHEBI:57540"/>
        <dbReference type="ChEBI" id="CHEBI:57967"/>
        <dbReference type="EC" id="3.2.2.6"/>
    </reaction>
    <physiologicalReaction direction="left-to-right" evidence="4">
        <dbReference type="Rhea" id="RHEA:16302"/>
    </physiologicalReaction>
</comment>
<evidence type="ECO:0000259" key="5">
    <source>
        <dbReference type="PROSITE" id="PS50104"/>
    </source>
</evidence>
<dbReference type="OrthoDB" id="7285215at2"/>
<evidence type="ECO:0000313" key="6">
    <source>
        <dbReference type="EMBL" id="KXH81613.1"/>
    </source>
</evidence>
<evidence type="ECO:0000256" key="3">
    <source>
        <dbReference type="ARBA" id="ARBA00023027"/>
    </source>
</evidence>
<dbReference type="InterPro" id="IPR000157">
    <property type="entry name" value="TIR_dom"/>
</dbReference>
<keyword evidence="2" id="KW-0378">Hydrolase</keyword>
<dbReference type="PANTHER" id="PTHR32009">
    <property type="entry name" value="TMV RESISTANCE PROTEIN N-LIKE"/>
    <property type="match status" value="1"/>
</dbReference>
<keyword evidence="3" id="KW-0520">NAD</keyword>